<dbReference type="InterPro" id="IPR057285">
    <property type="entry name" value="Pre-PUA_NSUN2"/>
</dbReference>
<dbReference type="InterPro" id="IPR018314">
    <property type="entry name" value="RsmB/NOL1/NOP2-like_CS"/>
</dbReference>
<dbReference type="PROSITE" id="PS51686">
    <property type="entry name" value="SAM_MT_RSMB_NOP"/>
    <property type="match status" value="1"/>
</dbReference>
<dbReference type="OrthoDB" id="6093671at2759"/>
<reference evidence="13" key="1">
    <citation type="journal article" date="2013" name="Genome Biol. Evol.">
        <title>Punctuated emergences of genetic and phenotypic innovations in eumetazoan, bilaterian, euteleostome, and hominidae ancestors.</title>
        <authorList>
            <person name="Wenger Y."/>
            <person name="Galliot B."/>
        </authorList>
    </citation>
    <scope>NUCLEOTIDE SEQUENCE</scope>
    <source>
        <tissue evidence="13">Whole animals</tissue>
    </source>
</reference>
<evidence type="ECO:0000313" key="13">
    <source>
        <dbReference type="EMBL" id="CDG70309.1"/>
    </source>
</evidence>
<dbReference type="OMA" id="QLFTEYV"/>
<feature type="binding site" evidence="11">
    <location>
        <begin position="177"/>
        <end position="183"/>
    </location>
    <ligand>
        <name>S-adenosyl-L-methionine</name>
        <dbReference type="ChEBI" id="CHEBI:59789"/>
    </ligand>
</feature>
<dbReference type="InterPro" id="IPR023270">
    <property type="entry name" value="RCMT_NCL1"/>
</dbReference>
<dbReference type="EMBL" id="HAAD01004077">
    <property type="protein sequence ID" value="CDG70309.1"/>
    <property type="molecule type" value="mRNA"/>
</dbReference>
<dbReference type="PANTHER" id="PTHR22808">
    <property type="entry name" value="NCL1 YEAST -RELATED NOL1/NOP2/FMU SUN DOMAIN-CONTAINING"/>
    <property type="match status" value="1"/>
</dbReference>
<evidence type="ECO:0000256" key="10">
    <source>
        <dbReference type="ARBA" id="ARBA00023242"/>
    </source>
</evidence>
<dbReference type="PANTHER" id="PTHR22808:SF1">
    <property type="entry name" value="RNA CYTOSINE-C(5)-METHYLTRANSFERASE NSUN2-RELATED"/>
    <property type="match status" value="1"/>
</dbReference>
<keyword evidence="7 11" id="KW-0949">S-adenosyl-L-methionine</keyword>
<dbReference type="PRINTS" id="PR02011">
    <property type="entry name" value="RCMTNCL1"/>
</dbReference>
<evidence type="ECO:0000256" key="11">
    <source>
        <dbReference type="PROSITE-ProRule" id="PRU01023"/>
    </source>
</evidence>
<gene>
    <name evidence="13" type="primary">NSUN2</name>
</gene>
<keyword evidence="6 11" id="KW-0808">Transferase</keyword>
<keyword evidence="8" id="KW-0819">tRNA processing</keyword>
<feature type="binding site" evidence="11">
    <location>
        <position position="208"/>
    </location>
    <ligand>
        <name>S-adenosyl-L-methionine</name>
        <dbReference type="ChEBI" id="CHEBI:59789"/>
    </ligand>
</feature>
<feature type="binding site" evidence="11">
    <location>
        <position position="262"/>
    </location>
    <ligand>
        <name>S-adenosyl-L-methionine</name>
        <dbReference type="ChEBI" id="CHEBI:59789"/>
    </ligand>
</feature>
<dbReference type="GO" id="GO:0005737">
    <property type="term" value="C:cytoplasm"/>
    <property type="evidence" value="ECO:0007669"/>
    <property type="project" value="TreeGrafter"/>
</dbReference>
<dbReference type="AlphaFoldDB" id="T2MDW7"/>
<dbReference type="GO" id="GO:0005634">
    <property type="term" value="C:nucleus"/>
    <property type="evidence" value="ECO:0007669"/>
    <property type="project" value="UniProtKB-SubCell"/>
</dbReference>
<dbReference type="InterPro" id="IPR029063">
    <property type="entry name" value="SAM-dependent_MTases_sf"/>
</dbReference>
<dbReference type="Pfam" id="PF25378">
    <property type="entry name" value="PUA_NSUN2"/>
    <property type="match status" value="1"/>
</dbReference>
<sequence length="710" mass="81010">MGKRKNKKHEEKRKDLAWKDIVKENMLMENYYKAQCIVDENEWGHFIEVCRKDLPSTFRITKIRGHAMDLLKSLKDGYINKITSSDVNDAIPSEKTEEEPENEQDLLLEPIAWYPDELAWTSNLSRRFIRRSDILHKLHNFLVEDSECGAITRQEAVSMIPPMLLDIKPHHLVLDMCAAPGSKTAQIIELMHENQHEALPTGALIANDADHKRCYMLTHQAKRLNTPCVIITNHDASIFPKLILKNESGENEALSFDRVLCDVPCSGDGTLRKNPLIWSKWTPHMGIALHQLQIRILIRGLEMLKIGGRLVYSTCSFNPIENEAVLSHVLLQSKNAVQLVDCSNEIPDLKRKPGLLNWKVFNKQGMELKFFEETGKPSLIKPSMFPPSIEEAKSINLQFCLRIYPHLQDTGGFFVAVLEKKAELPWSKVMHATNETIGIKNFDDVQNRKSLDSETPADSVVEEINNQIVADLDVNAKTSDEVSSEPVKKKFKRGSIKEDPYIFLSEDDPDINAIRVFYNLSDDLPSKQLLVRSLGTGKKRHIYLVSKAVHNIMTHNKNIRIINTGVRIVTRSALKAGTNDHGVEYRLVQEGINLIIKYISSRIITISYNDMLMLLSNFDLPFEKLSQEAQTALTSVEMGCIIWLFKAEAKCTISSDLWFCGHQGKKVVQCMLSKEERKHFLRLLAAPIPEDFHLQFKRIATQNKDDLNEE</sequence>
<evidence type="ECO:0000256" key="7">
    <source>
        <dbReference type="ARBA" id="ARBA00022691"/>
    </source>
</evidence>
<evidence type="ECO:0000259" key="12">
    <source>
        <dbReference type="PROSITE" id="PS51686"/>
    </source>
</evidence>
<dbReference type="SUPFAM" id="SSF53335">
    <property type="entry name" value="S-adenosyl-L-methionine-dependent methyltransferases"/>
    <property type="match status" value="1"/>
</dbReference>
<dbReference type="GeneID" id="100214074"/>
<dbReference type="PROSITE" id="PS01153">
    <property type="entry name" value="NOL1_NOP2_SUN"/>
    <property type="match status" value="1"/>
</dbReference>
<feature type="binding site" evidence="11">
    <location>
        <position position="235"/>
    </location>
    <ligand>
        <name>S-adenosyl-L-methionine</name>
        <dbReference type="ChEBI" id="CHEBI:59789"/>
    </ligand>
</feature>
<evidence type="ECO:0000256" key="8">
    <source>
        <dbReference type="ARBA" id="ARBA00022694"/>
    </source>
</evidence>
<keyword evidence="10" id="KW-0539">Nucleus</keyword>
<dbReference type="GO" id="GO:0000049">
    <property type="term" value="F:tRNA binding"/>
    <property type="evidence" value="ECO:0007669"/>
    <property type="project" value="UniProtKB-KW"/>
</dbReference>
<evidence type="ECO:0000256" key="2">
    <source>
        <dbReference type="ARBA" id="ARBA00007494"/>
    </source>
</evidence>
<dbReference type="KEGG" id="hmg:100214074"/>
<accession>T2MDW7</accession>
<feature type="active site" description="Nucleophile" evidence="11">
    <location>
        <position position="315"/>
    </location>
</feature>
<feature type="domain" description="SAM-dependent MTase RsmB/NOP-type" evidence="12">
    <location>
        <begin position="46"/>
        <end position="421"/>
    </location>
</feature>
<protein>
    <recommendedName>
        <fullName evidence="3">tRNA (cytosine(34)-C(5))-methyltransferase</fullName>
        <ecNumber evidence="3">2.1.1.203</ecNumber>
    </recommendedName>
</protein>
<keyword evidence="4" id="KW-0820">tRNA-binding</keyword>
<comment type="subcellular location">
    <subcellularLocation>
        <location evidence="1">Nucleus</location>
    </subcellularLocation>
</comment>
<evidence type="ECO:0000256" key="3">
    <source>
        <dbReference type="ARBA" id="ARBA00012629"/>
    </source>
</evidence>
<dbReference type="Gene3D" id="3.40.50.150">
    <property type="entry name" value="Vaccinia Virus protein VP39"/>
    <property type="match status" value="1"/>
</dbReference>
<dbReference type="Pfam" id="PF01189">
    <property type="entry name" value="Methyltr_RsmB-F"/>
    <property type="match status" value="1"/>
</dbReference>
<dbReference type="InterPro" id="IPR023267">
    <property type="entry name" value="RCMT"/>
</dbReference>
<proteinExistence type="evidence at transcript level"/>
<evidence type="ECO:0000256" key="4">
    <source>
        <dbReference type="ARBA" id="ARBA00022555"/>
    </source>
</evidence>
<evidence type="ECO:0000256" key="9">
    <source>
        <dbReference type="ARBA" id="ARBA00022884"/>
    </source>
</evidence>
<organism evidence="13">
    <name type="scientific">Hydra vulgaris</name>
    <name type="common">Hydra</name>
    <name type="synonym">Hydra attenuata</name>
    <dbReference type="NCBI Taxonomy" id="6087"/>
    <lineage>
        <taxon>Eukaryota</taxon>
        <taxon>Metazoa</taxon>
        <taxon>Cnidaria</taxon>
        <taxon>Hydrozoa</taxon>
        <taxon>Hydroidolina</taxon>
        <taxon>Anthoathecata</taxon>
        <taxon>Aplanulata</taxon>
        <taxon>Hydridae</taxon>
        <taxon>Hydra</taxon>
    </lineage>
</organism>
<keyword evidence="9 11" id="KW-0694">RNA-binding</keyword>
<dbReference type="GO" id="GO:0030488">
    <property type="term" value="P:tRNA methylation"/>
    <property type="evidence" value="ECO:0007669"/>
    <property type="project" value="TreeGrafter"/>
</dbReference>
<dbReference type="Pfam" id="PF25376">
    <property type="entry name" value="Pre-PUA_NSUN2"/>
    <property type="match status" value="1"/>
</dbReference>
<dbReference type="EC" id="2.1.1.203" evidence="3"/>
<evidence type="ECO:0000256" key="1">
    <source>
        <dbReference type="ARBA" id="ARBA00004123"/>
    </source>
</evidence>
<dbReference type="InterPro" id="IPR001678">
    <property type="entry name" value="MeTrfase_RsmB-F_NOP2_dom"/>
</dbReference>
<keyword evidence="5 11" id="KW-0489">Methyltransferase</keyword>
<dbReference type="GO" id="GO:0016428">
    <property type="term" value="F:tRNA (cytidine-5-)-methyltransferase activity"/>
    <property type="evidence" value="ECO:0007669"/>
    <property type="project" value="InterPro"/>
</dbReference>
<name>T2MDW7_HYDVU</name>
<dbReference type="PRINTS" id="PR02008">
    <property type="entry name" value="RCMTFAMILY"/>
</dbReference>
<evidence type="ECO:0000256" key="6">
    <source>
        <dbReference type="ARBA" id="ARBA00022679"/>
    </source>
</evidence>
<evidence type="ECO:0000256" key="5">
    <source>
        <dbReference type="ARBA" id="ARBA00022603"/>
    </source>
</evidence>
<dbReference type="InterPro" id="IPR057286">
    <property type="entry name" value="PUA_NSUN2"/>
</dbReference>
<dbReference type="InterPro" id="IPR049560">
    <property type="entry name" value="MeTrfase_RsmB-F_NOP2_cat"/>
</dbReference>
<comment type="similarity">
    <text evidence="2 11">Belongs to the class I-like SAM-binding methyltransferase superfamily. RsmB/NOP family.</text>
</comment>